<dbReference type="Pfam" id="PF05175">
    <property type="entry name" value="MTS"/>
    <property type="match status" value="1"/>
</dbReference>
<dbReference type="Gene3D" id="3.40.50.150">
    <property type="entry name" value="Vaccinia Virus protein VP39"/>
    <property type="match status" value="1"/>
</dbReference>
<dbReference type="PROSITE" id="PS00092">
    <property type="entry name" value="N6_MTASE"/>
    <property type="match status" value="1"/>
</dbReference>
<dbReference type="GO" id="GO:0032259">
    <property type="term" value="P:methylation"/>
    <property type="evidence" value="ECO:0007669"/>
    <property type="project" value="UniProtKB-KW"/>
</dbReference>
<feature type="domain" description="Methyltransferase small" evidence="5">
    <location>
        <begin position="137"/>
        <end position="270"/>
    </location>
</feature>
<dbReference type="GO" id="GO:0003676">
    <property type="term" value="F:nucleic acid binding"/>
    <property type="evidence" value="ECO:0007669"/>
    <property type="project" value="InterPro"/>
</dbReference>
<sequence length="486" mass="52072">MDAGRLRADLLAACYTVDAVLDRIGEAGQDGLGRNMTVPADVALGGARDPLAALIRLFLLQRRVPRADLAGVIDVESLTAAGYLSPEGENLAADVDIRPYGSPDDGASGWVVSDLTPGLDLNMTPTRPDYVLGVSPASTTLAQITARTPVASALDLGTGCGVQSLHLGRHATHVVGTDVNARALDLAALTAALNVADVDLRAGSLYEPVTGERFDLIVSNPPFVMSPPSAEAETLTYREANFEGDRLVETLVRGAADHLNPGGSLQLLTNWAILDGPWEERLRDWVPEGCDAWFIERERLDVYSYIEMWLTDAGLAGTPRWRSAYDEWLAYFDRLGIRSVGMGWVQITRAERAEPHLRFESWPHAVAQPVGDVFARNAEAVTASLLPVGELLAARPMLVDVEQEMIGRPGAEDPEHVVFRQRVGLLRAVKADTALAAVLGALDGDLTLGQVVAAVAAVLEVDPAELAAGVLPEVRKALLDQLLRIV</sequence>
<evidence type="ECO:0000313" key="7">
    <source>
        <dbReference type="EMBL" id="AQP49455.1"/>
    </source>
</evidence>
<dbReference type="STRING" id="1332264.BW730_17780"/>
<dbReference type="InterPro" id="IPR052190">
    <property type="entry name" value="Euk-Arch_PrmC-MTase"/>
</dbReference>
<keyword evidence="3 7" id="KW-0808">Transferase</keyword>
<organism evidence="7 8">
    <name type="scientific">Tessaracoccus aquimaris</name>
    <dbReference type="NCBI Taxonomy" id="1332264"/>
    <lineage>
        <taxon>Bacteria</taxon>
        <taxon>Bacillati</taxon>
        <taxon>Actinomycetota</taxon>
        <taxon>Actinomycetes</taxon>
        <taxon>Propionibacteriales</taxon>
        <taxon>Propionibacteriaceae</taxon>
        <taxon>Tessaracoccus</taxon>
    </lineage>
</organism>
<dbReference type="InterPro" id="IPR029063">
    <property type="entry name" value="SAM-dependent_MTases_sf"/>
</dbReference>
<evidence type="ECO:0000256" key="4">
    <source>
        <dbReference type="ARBA" id="ARBA00022691"/>
    </source>
</evidence>
<dbReference type="GO" id="GO:0008276">
    <property type="term" value="F:protein methyltransferase activity"/>
    <property type="evidence" value="ECO:0007669"/>
    <property type="project" value="TreeGrafter"/>
</dbReference>
<dbReference type="GO" id="GO:0008170">
    <property type="term" value="F:N-methyltransferase activity"/>
    <property type="evidence" value="ECO:0007669"/>
    <property type="project" value="UniProtKB-ARBA"/>
</dbReference>
<dbReference type="OrthoDB" id="129465at2"/>
<dbReference type="Proteomes" id="UP000188145">
    <property type="component" value="Chromosome"/>
</dbReference>
<evidence type="ECO:0000256" key="2">
    <source>
        <dbReference type="ARBA" id="ARBA00022603"/>
    </source>
</evidence>
<dbReference type="SUPFAM" id="SSF53335">
    <property type="entry name" value="S-adenosyl-L-methionine-dependent methyltransferases"/>
    <property type="match status" value="1"/>
</dbReference>
<dbReference type="PANTHER" id="PTHR45875:SF1">
    <property type="entry name" value="METHYLTRANSFERASE N6AMT1"/>
    <property type="match status" value="1"/>
</dbReference>
<dbReference type="AlphaFoldDB" id="A0A1Q2CTP2"/>
<dbReference type="CDD" id="cd02440">
    <property type="entry name" value="AdoMet_MTases"/>
    <property type="match status" value="1"/>
</dbReference>
<dbReference type="InterPro" id="IPR055487">
    <property type="entry name" value="DUF7059"/>
</dbReference>
<evidence type="ECO:0000259" key="5">
    <source>
        <dbReference type="Pfam" id="PF05175"/>
    </source>
</evidence>
<keyword evidence="2" id="KW-0489">Methyltransferase</keyword>
<name>A0A1Q2CTP2_9ACTN</name>
<proteinExistence type="inferred from homology"/>
<keyword evidence="8" id="KW-1185">Reference proteome</keyword>
<dbReference type="PANTHER" id="PTHR45875">
    <property type="entry name" value="METHYLTRANSFERASE N6AMT1"/>
    <property type="match status" value="1"/>
</dbReference>
<dbReference type="KEGG" id="tes:BW730_17780"/>
<evidence type="ECO:0000256" key="1">
    <source>
        <dbReference type="ARBA" id="ARBA00006149"/>
    </source>
</evidence>
<dbReference type="InterPro" id="IPR007848">
    <property type="entry name" value="Small_mtfrase_dom"/>
</dbReference>
<dbReference type="InterPro" id="IPR002052">
    <property type="entry name" value="DNA_methylase_N6_adenine_CS"/>
</dbReference>
<gene>
    <name evidence="7" type="ORF">BW730_17780</name>
</gene>
<feature type="domain" description="DUF7059" evidence="6">
    <location>
        <begin position="12"/>
        <end position="93"/>
    </location>
</feature>
<evidence type="ECO:0000313" key="8">
    <source>
        <dbReference type="Proteomes" id="UP000188145"/>
    </source>
</evidence>
<dbReference type="GO" id="GO:0035657">
    <property type="term" value="C:eRF1 methyltransferase complex"/>
    <property type="evidence" value="ECO:0007669"/>
    <property type="project" value="TreeGrafter"/>
</dbReference>
<dbReference type="GO" id="GO:0008757">
    <property type="term" value="F:S-adenosylmethionine-dependent methyltransferase activity"/>
    <property type="evidence" value="ECO:0007669"/>
    <property type="project" value="TreeGrafter"/>
</dbReference>
<comment type="similarity">
    <text evidence="1">Belongs to the eukaryotic/archaeal PrmC-related family.</text>
</comment>
<protein>
    <submittedName>
        <fullName evidence="7">Transferase</fullName>
    </submittedName>
</protein>
<dbReference type="Pfam" id="PF23186">
    <property type="entry name" value="DUF7059"/>
    <property type="match status" value="1"/>
</dbReference>
<accession>A0A1Q2CTP2</accession>
<keyword evidence="4" id="KW-0949">S-adenosyl-L-methionine</keyword>
<reference evidence="8" key="1">
    <citation type="submission" date="2017-02" db="EMBL/GenBank/DDBJ databases">
        <title>Tessaracoccus aquaemaris sp. nov., isolated from the intestine of a Korean rockfish, Sebastes schlegelii, in a marine aquaculture pond.</title>
        <authorList>
            <person name="Tak E.J."/>
            <person name="Bae J.-W."/>
        </authorList>
    </citation>
    <scope>NUCLEOTIDE SEQUENCE [LARGE SCALE GENOMIC DNA]</scope>
    <source>
        <strain evidence="8">NSG39</strain>
    </source>
</reference>
<evidence type="ECO:0000256" key="3">
    <source>
        <dbReference type="ARBA" id="ARBA00022679"/>
    </source>
</evidence>
<dbReference type="EMBL" id="CP019606">
    <property type="protein sequence ID" value="AQP49455.1"/>
    <property type="molecule type" value="Genomic_DNA"/>
</dbReference>
<evidence type="ECO:0000259" key="6">
    <source>
        <dbReference type="Pfam" id="PF23186"/>
    </source>
</evidence>